<organism evidence="2 3">
    <name type="scientific">Nocardiopsis composta</name>
    <dbReference type="NCBI Taxonomy" id="157465"/>
    <lineage>
        <taxon>Bacteria</taxon>
        <taxon>Bacillati</taxon>
        <taxon>Actinomycetota</taxon>
        <taxon>Actinomycetes</taxon>
        <taxon>Streptosporangiales</taxon>
        <taxon>Nocardiopsidaceae</taxon>
        <taxon>Nocardiopsis</taxon>
    </lineage>
</organism>
<protein>
    <recommendedName>
        <fullName evidence="1">Microcin J25-processing protein McjB C-terminal domain-containing protein</fullName>
    </recommendedName>
</protein>
<gene>
    <name evidence="2" type="ORF">HDA36_000068</name>
</gene>
<evidence type="ECO:0000259" key="1">
    <source>
        <dbReference type="Pfam" id="PF13471"/>
    </source>
</evidence>
<sequence>MTALETALRPPLSARLRALPVIAAALLCRAGGTWPDWCTGVALQPSRAHAWVEAEGRPIGEDEQDIALLVTAMRVTRREG</sequence>
<evidence type="ECO:0000313" key="3">
    <source>
        <dbReference type="Proteomes" id="UP000572635"/>
    </source>
</evidence>
<dbReference type="InterPro" id="IPR053521">
    <property type="entry name" value="McjB-like"/>
</dbReference>
<dbReference type="AlphaFoldDB" id="A0A7W8VBK6"/>
<dbReference type="Proteomes" id="UP000572635">
    <property type="component" value="Unassembled WGS sequence"/>
</dbReference>
<dbReference type="EMBL" id="JACHDB010000001">
    <property type="protein sequence ID" value="MBB5429984.1"/>
    <property type="molecule type" value="Genomic_DNA"/>
</dbReference>
<dbReference type="Pfam" id="PF13471">
    <property type="entry name" value="Transglut_core3"/>
    <property type="match status" value="1"/>
</dbReference>
<accession>A0A7W8VBK6</accession>
<dbReference type="RefSeq" id="WP_184387516.1">
    <property type="nucleotide sequence ID" value="NZ_BAAAJD010000177.1"/>
</dbReference>
<proteinExistence type="predicted"/>
<evidence type="ECO:0000313" key="2">
    <source>
        <dbReference type="EMBL" id="MBB5429984.1"/>
    </source>
</evidence>
<name>A0A7W8VBK6_9ACTN</name>
<dbReference type="InterPro" id="IPR032708">
    <property type="entry name" value="McjB_C"/>
</dbReference>
<dbReference type="NCBIfam" id="NF033537">
    <property type="entry name" value="lasso_biosyn_B2"/>
    <property type="match status" value="1"/>
</dbReference>
<keyword evidence="3" id="KW-1185">Reference proteome</keyword>
<comment type="caution">
    <text evidence="2">The sequence shown here is derived from an EMBL/GenBank/DDBJ whole genome shotgun (WGS) entry which is preliminary data.</text>
</comment>
<feature type="domain" description="Microcin J25-processing protein McjB C-terminal" evidence="1">
    <location>
        <begin position="22"/>
        <end position="65"/>
    </location>
</feature>
<reference evidence="2 3" key="1">
    <citation type="submission" date="2020-08" db="EMBL/GenBank/DDBJ databases">
        <title>Sequencing the genomes of 1000 actinobacteria strains.</title>
        <authorList>
            <person name="Klenk H.-P."/>
        </authorList>
    </citation>
    <scope>NUCLEOTIDE SEQUENCE [LARGE SCALE GENOMIC DNA]</scope>
    <source>
        <strain evidence="2 3">DSM 44551</strain>
    </source>
</reference>